<gene>
    <name evidence="1" type="primary">PPP1R12A.2</name>
    <name evidence="1" type="ORF">GBF38_013204</name>
</gene>
<protein>
    <submittedName>
        <fullName evidence="1">Protein phosphatase 1 regulatory subunit 12A</fullName>
    </submittedName>
</protein>
<evidence type="ECO:0000313" key="2">
    <source>
        <dbReference type="Proteomes" id="UP000805704"/>
    </source>
</evidence>
<dbReference type="Proteomes" id="UP000805704">
    <property type="component" value="Chromosome 2"/>
</dbReference>
<dbReference type="EMBL" id="CM024790">
    <property type="protein sequence ID" value="KAG8007594.1"/>
    <property type="molecule type" value="Genomic_DNA"/>
</dbReference>
<keyword evidence="2" id="KW-1185">Reference proteome</keyword>
<sequence length="246" mass="27111">TDTDWDVEERIFALEEAQKQAQERAAVALAASEKLKNSDIYSQLLDLRNEMSTGLAAIKQVSLSFTTLQNILKNRSEELEALKESVVASLNSSSALAENVAGLTNAVASAYSRVDGQIASVDGLNTQLEGHISELNELKESMHLYNVALHTDDQKTAAVKLEEAEQQGAEEEADEEAKEVEAMQEEQPREAEVDGKEDITPEEQEDEEITGQSEEQTVDGHIMDIMESLEEEISEEVGEIVEEESI</sequence>
<proteinExistence type="predicted"/>
<evidence type="ECO:0000313" key="1">
    <source>
        <dbReference type="EMBL" id="KAG8007594.1"/>
    </source>
</evidence>
<name>A0ACB7F075_NIBAL</name>
<feature type="non-terminal residue" evidence="1">
    <location>
        <position position="1"/>
    </location>
</feature>
<organism evidence="1 2">
    <name type="scientific">Nibea albiflora</name>
    <name type="common">Yellow drum</name>
    <name type="synonym">Corvina albiflora</name>
    <dbReference type="NCBI Taxonomy" id="240163"/>
    <lineage>
        <taxon>Eukaryota</taxon>
        <taxon>Metazoa</taxon>
        <taxon>Chordata</taxon>
        <taxon>Craniata</taxon>
        <taxon>Vertebrata</taxon>
        <taxon>Euteleostomi</taxon>
        <taxon>Actinopterygii</taxon>
        <taxon>Neopterygii</taxon>
        <taxon>Teleostei</taxon>
        <taxon>Neoteleostei</taxon>
        <taxon>Acanthomorphata</taxon>
        <taxon>Eupercaria</taxon>
        <taxon>Sciaenidae</taxon>
        <taxon>Nibea</taxon>
    </lineage>
</organism>
<feature type="non-terminal residue" evidence="1">
    <location>
        <position position="246"/>
    </location>
</feature>
<reference evidence="1" key="1">
    <citation type="submission" date="2020-04" db="EMBL/GenBank/DDBJ databases">
        <title>A chromosome-scale assembly and high-density genetic map of the yellow drum (Nibea albiflora) genome.</title>
        <authorList>
            <person name="Xu D."/>
            <person name="Zhang W."/>
            <person name="Chen R."/>
            <person name="Tan P."/>
            <person name="Wang L."/>
            <person name="Song H."/>
            <person name="Tian L."/>
            <person name="Zhu Q."/>
            <person name="Wang B."/>
        </authorList>
    </citation>
    <scope>NUCLEOTIDE SEQUENCE</scope>
    <source>
        <strain evidence="1">ZJHYS-2018</strain>
    </source>
</reference>
<accession>A0ACB7F075</accession>
<comment type="caution">
    <text evidence="1">The sequence shown here is derived from an EMBL/GenBank/DDBJ whole genome shotgun (WGS) entry which is preliminary data.</text>
</comment>